<keyword evidence="3" id="KW-1185">Reference proteome</keyword>
<reference evidence="2 3" key="1">
    <citation type="journal article" date="2019" name="Int. J. Syst. Evol. Microbiol.">
        <title>Streptomyces cyaneochromogenes sp. nov., a blue pigment-producing actinomycete from manganese-contaminated soil.</title>
        <authorList>
            <person name="Tang X."/>
            <person name="Zhao J."/>
            <person name="Li K."/>
            <person name="Chen Z."/>
            <person name="Sun Y."/>
            <person name="Gao J."/>
        </authorList>
    </citation>
    <scope>NUCLEOTIDE SEQUENCE [LARGE SCALE GENOMIC DNA]</scope>
    <source>
        <strain evidence="2 3">MK-45</strain>
    </source>
</reference>
<gene>
    <name evidence="2" type="ORF">EJ357_38105</name>
</gene>
<proteinExistence type="predicted"/>
<dbReference type="KEGG" id="scya:EJ357_38105"/>
<name>A0A3Q9ET77_9ACTN</name>
<dbReference type="EMBL" id="CP034539">
    <property type="protein sequence ID" value="AZQ38557.1"/>
    <property type="molecule type" value="Genomic_DNA"/>
</dbReference>
<protein>
    <submittedName>
        <fullName evidence="2">Uncharacterized protein</fullName>
    </submittedName>
</protein>
<evidence type="ECO:0000313" key="2">
    <source>
        <dbReference type="EMBL" id="AZQ38557.1"/>
    </source>
</evidence>
<evidence type="ECO:0000313" key="3">
    <source>
        <dbReference type="Proteomes" id="UP000280298"/>
    </source>
</evidence>
<feature type="region of interest" description="Disordered" evidence="1">
    <location>
        <begin position="1"/>
        <end position="69"/>
    </location>
</feature>
<evidence type="ECO:0000256" key="1">
    <source>
        <dbReference type="SAM" id="MobiDB-lite"/>
    </source>
</evidence>
<feature type="compositionally biased region" description="Basic and acidic residues" evidence="1">
    <location>
        <begin position="1"/>
        <end position="32"/>
    </location>
</feature>
<organism evidence="2 3">
    <name type="scientific">Streptomyces cyaneochromogenes</name>
    <dbReference type="NCBI Taxonomy" id="2496836"/>
    <lineage>
        <taxon>Bacteria</taxon>
        <taxon>Bacillati</taxon>
        <taxon>Actinomycetota</taxon>
        <taxon>Actinomycetes</taxon>
        <taxon>Kitasatosporales</taxon>
        <taxon>Streptomycetaceae</taxon>
        <taxon>Streptomyces</taxon>
    </lineage>
</organism>
<accession>A0A3Q9ET77</accession>
<dbReference type="AlphaFoldDB" id="A0A3Q9ET77"/>
<feature type="compositionally biased region" description="Low complexity" evidence="1">
    <location>
        <begin position="33"/>
        <end position="57"/>
    </location>
</feature>
<dbReference type="Proteomes" id="UP000280298">
    <property type="component" value="Chromosome"/>
</dbReference>
<sequence>MQDVLRPDEGAGRARSAAERGQRRCQPCDDRPAGTGRRTATATPAATTPAATPTTGAQPDRPADRQTRT</sequence>